<gene>
    <name evidence="2" type="ORF">APR40_07290</name>
    <name evidence="1" type="ORF">BHS39_07295</name>
</gene>
<dbReference type="Proteomes" id="UP000232533">
    <property type="component" value="Unassembled WGS sequence"/>
</dbReference>
<comment type="caution">
    <text evidence="2">The sequence shown here is derived from an EMBL/GenBank/DDBJ whole genome shotgun (WGS) entry which is preliminary data.</text>
</comment>
<proteinExistence type="predicted"/>
<organism evidence="2 4">
    <name type="scientific">Salegentibacter salarius</name>
    <dbReference type="NCBI Taxonomy" id="435906"/>
    <lineage>
        <taxon>Bacteria</taxon>
        <taxon>Pseudomonadati</taxon>
        <taxon>Bacteroidota</taxon>
        <taxon>Flavobacteriia</taxon>
        <taxon>Flavobacteriales</taxon>
        <taxon>Flavobacteriaceae</taxon>
        <taxon>Salegentibacter</taxon>
    </lineage>
</organism>
<evidence type="ECO:0000313" key="2">
    <source>
        <dbReference type="EMBL" id="PKD21225.1"/>
    </source>
</evidence>
<evidence type="ECO:0008006" key="5">
    <source>
        <dbReference type="Google" id="ProtNLM"/>
    </source>
</evidence>
<keyword evidence="3" id="KW-1185">Reference proteome</keyword>
<evidence type="ECO:0000313" key="4">
    <source>
        <dbReference type="Proteomes" id="UP000232533"/>
    </source>
</evidence>
<reference evidence="1 3" key="2">
    <citation type="submission" date="2016-09" db="EMBL/GenBank/DDBJ databases">
        <title>Genome Sequence of Salegentibacter salarius,Isolated from a Marine Solar Saltern of the Yellow Sea in South Korea.</title>
        <authorList>
            <person name="Zheng Q."/>
            <person name="Liu Y."/>
        </authorList>
    </citation>
    <scope>NUCLEOTIDE SEQUENCE [LARGE SCALE GENOMIC DNA]</scope>
    <source>
        <strain evidence="1 3">KCTC 12974</strain>
    </source>
</reference>
<dbReference type="Proteomes" id="UP000176009">
    <property type="component" value="Unassembled WGS sequence"/>
</dbReference>
<dbReference type="EMBL" id="MJBR01000002">
    <property type="protein sequence ID" value="OEY73764.1"/>
    <property type="molecule type" value="Genomic_DNA"/>
</dbReference>
<evidence type="ECO:0000313" key="3">
    <source>
        <dbReference type="Proteomes" id="UP000176009"/>
    </source>
</evidence>
<accession>A0A2N0U2L0</accession>
<dbReference type="AlphaFoldDB" id="A0A2N0U2L0"/>
<sequence length="105" mass="12200">MKKEELIERVFEEIAKEEKVLKLYHSFPEALPREKDMNISIANKQESNVNRLAIKKTEKRIEKLFKLLEKLNRAKMGTCKKCGKEILMSKVNISNASLCMDCAKI</sequence>
<evidence type="ECO:0000313" key="1">
    <source>
        <dbReference type="EMBL" id="OEY73764.1"/>
    </source>
</evidence>
<name>A0A2N0U2L0_9FLAO</name>
<reference evidence="2 4" key="1">
    <citation type="submission" date="2015-10" db="EMBL/GenBank/DDBJ databases">
        <title>Draft genome sequence of Salegentibacter salinarum KCTC 12975.</title>
        <authorList>
            <person name="Lin W."/>
            <person name="Zheng Q."/>
        </authorList>
    </citation>
    <scope>NUCLEOTIDE SEQUENCE [LARGE SCALE GENOMIC DNA]</scope>
    <source>
        <strain evidence="2 4">KCTC 12974</strain>
    </source>
</reference>
<protein>
    <recommendedName>
        <fullName evidence="5">DksA C4-type domain-containing protein</fullName>
    </recommendedName>
</protein>
<dbReference type="RefSeq" id="WP_070052790.1">
    <property type="nucleotide sequence ID" value="NZ_FVZF01000010.1"/>
</dbReference>
<dbReference type="EMBL" id="LKTR01000004">
    <property type="protein sequence ID" value="PKD21225.1"/>
    <property type="molecule type" value="Genomic_DNA"/>
</dbReference>
<dbReference type="Gene3D" id="1.20.120.910">
    <property type="entry name" value="DksA, coiled-coil domain"/>
    <property type="match status" value="1"/>
</dbReference>